<sequence length="765" mass="86248">MNNKVPSCILFLLLLGSMAYAQPTRQHNLHFSTLAKTWDEGIPLGNGMLGALIWQKEGKLRFSLDRADLWDLRPMKGLDRPEFRYRWVDEQARKKDYGIVQEYFDAPYEEQPAPCKIPGGALEFDTNGWGPATDVELDIKTAVCQVKWQNGVTLKTFVHATQPVGWFRFEHIGANFVPQLQAPKYAGNKQQAAGGSVDGDDLARLGYKQGTVNGNGQTIIYRQEGWGGFQYEIAVTWKRTATNTVKGTWSISSHYPGTAASIPATTVVKQTIAHTYANDYTQHKDWWQHYWQQSAIQLPDSLIEKQWYLEQYKFGSAARSNTPVITLQAVWTADNGRLPPWKGDVHNDLNTQLSYWPAYSANHLEEASSYTNWLGKTKAISKKYTQQYFESPGINVPGVQTMDGQPMGGWIQYSCSPTVSAWLSQHFYWQWKYSMDSSFLRKQAWPWVKETAQFLEKVTQKNAAGQRQLPISSSPEMNDNDISAWFRQNTNYDLSLMKYAFTVAADMAHSLSLPQEEAHWRSILAELPPLAVSGNQELMVTPAMAYTHSHRHFSHMMSIYPLGLIRWENGPADQAIIRNSIHLLDSIGPSAWCGYSYAWLANMKARAHDGEGAANALRIFAKAFCLPNSFHANGDQTKSGYSGFTYRPFTLEGNFAFASGVQEMLLQSYAGYIHLFPAVPDSWKSLAFEKLRTEGAFLVSARRSGRQTTEVEIVAEKGGKATLLLPFKTWIAAKEKGVKSKKVKDGWMEITFEKGGSILLKNGYE</sequence>
<dbReference type="Proteomes" id="UP000240971">
    <property type="component" value="Unassembled WGS sequence"/>
</dbReference>
<dbReference type="PANTHER" id="PTHR31084">
    <property type="entry name" value="ALPHA-L-FUCOSIDASE 2"/>
    <property type="match status" value="1"/>
</dbReference>
<evidence type="ECO:0000259" key="2">
    <source>
        <dbReference type="Pfam" id="PF14498"/>
    </source>
</evidence>
<keyword evidence="6" id="KW-1185">Reference proteome</keyword>
<keyword evidence="1" id="KW-0732">Signal</keyword>
<dbReference type="Gene3D" id="1.50.10.10">
    <property type="match status" value="1"/>
</dbReference>
<feature type="domain" description="Alpha fucosidase A-like C-terminal" evidence="3">
    <location>
        <begin position="667"/>
        <end position="757"/>
    </location>
</feature>
<dbReference type="AlphaFoldDB" id="A0A2P8HCF1"/>
<dbReference type="Pfam" id="PF14498">
    <property type="entry name" value="Glyco_hyd_65N_2"/>
    <property type="match status" value="1"/>
</dbReference>
<evidence type="ECO:0000256" key="1">
    <source>
        <dbReference type="SAM" id="SignalP"/>
    </source>
</evidence>
<reference evidence="5 6" key="1">
    <citation type="submission" date="2018-03" db="EMBL/GenBank/DDBJ databases">
        <title>Genomic Encyclopedia of Archaeal and Bacterial Type Strains, Phase II (KMG-II): from individual species to whole genera.</title>
        <authorList>
            <person name="Goeker M."/>
        </authorList>
    </citation>
    <scope>NUCLEOTIDE SEQUENCE [LARGE SCALE GENOMIC DNA]</scope>
    <source>
        <strain evidence="5 6">DSM 24859</strain>
    </source>
</reference>
<dbReference type="Pfam" id="PF21307">
    <property type="entry name" value="Glyco_hydro_95_C"/>
    <property type="match status" value="1"/>
</dbReference>
<evidence type="ECO:0000313" key="6">
    <source>
        <dbReference type="Proteomes" id="UP000240971"/>
    </source>
</evidence>
<proteinExistence type="predicted"/>
<evidence type="ECO:0000313" key="5">
    <source>
        <dbReference type="EMBL" id="PSL43842.1"/>
    </source>
</evidence>
<evidence type="ECO:0000259" key="4">
    <source>
        <dbReference type="Pfam" id="PF22124"/>
    </source>
</evidence>
<organism evidence="5 6">
    <name type="scientific">Chitinophaga niastensis</name>
    <dbReference type="NCBI Taxonomy" id="536980"/>
    <lineage>
        <taxon>Bacteria</taxon>
        <taxon>Pseudomonadati</taxon>
        <taxon>Bacteroidota</taxon>
        <taxon>Chitinophagia</taxon>
        <taxon>Chitinophagales</taxon>
        <taxon>Chitinophagaceae</taxon>
        <taxon>Chitinophaga</taxon>
    </lineage>
</organism>
<feature type="chain" id="PRO_5015197677" evidence="1">
    <location>
        <begin position="22"/>
        <end position="765"/>
    </location>
</feature>
<feature type="domain" description="Glycosyl hydrolase family 95 catalytic" evidence="4">
    <location>
        <begin position="300"/>
        <end position="665"/>
    </location>
</feature>
<feature type="domain" description="Glycosyl hydrolase family 95 N-terminal" evidence="2">
    <location>
        <begin position="30"/>
        <end position="153"/>
    </location>
</feature>
<dbReference type="GO" id="GO:0004560">
    <property type="term" value="F:alpha-L-fucosidase activity"/>
    <property type="evidence" value="ECO:0007669"/>
    <property type="project" value="TreeGrafter"/>
</dbReference>
<name>A0A2P8HCF1_CHINA</name>
<dbReference type="PANTHER" id="PTHR31084:SF0">
    <property type="entry name" value="ALPHA-L-FUCOSIDASE 2"/>
    <property type="match status" value="1"/>
</dbReference>
<evidence type="ECO:0000259" key="3">
    <source>
        <dbReference type="Pfam" id="PF21307"/>
    </source>
</evidence>
<dbReference type="EMBL" id="PYAW01000007">
    <property type="protein sequence ID" value="PSL43842.1"/>
    <property type="molecule type" value="Genomic_DNA"/>
</dbReference>
<dbReference type="SUPFAM" id="SSF48208">
    <property type="entry name" value="Six-hairpin glycosidases"/>
    <property type="match status" value="1"/>
</dbReference>
<protein>
    <submittedName>
        <fullName evidence="5">Alpha-L-fucosidase 2</fullName>
    </submittedName>
</protein>
<comment type="caution">
    <text evidence="5">The sequence shown here is derived from an EMBL/GenBank/DDBJ whole genome shotgun (WGS) entry which is preliminary data.</text>
</comment>
<dbReference type="InterPro" id="IPR054363">
    <property type="entry name" value="GH95_cat"/>
</dbReference>
<feature type="signal peptide" evidence="1">
    <location>
        <begin position="1"/>
        <end position="21"/>
    </location>
</feature>
<dbReference type="RefSeq" id="WP_106530813.1">
    <property type="nucleotide sequence ID" value="NZ_PYAW01000007.1"/>
</dbReference>
<dbReference type="InterPro" id="IPR012341">
    <property type="entry name" value="6hp_glycosidase-like_sf"/>
</dbReference>
<dbReference type="OrthoDB" id="9768507at2"/>
<dbReference type="InterPro" id="IPR049053">
    <property type="entry name" value="AFCA-like_C"/>
</dbReference>
<accession>A0A2P8HCF1</accession>
<gene>
    <name evidence="5" type="ORF">CLV51_107153</name>
</gene>
<dbReference type="InterPro" id="IPR008928">
    <property type="entry name" value="6-hairpin_glycosidase_sf"/>
</dbReference>
<dbReference type="GO" id="GO:0005975">
    <property type="term" value="P:carbohydrate metabolic process"/>
    <property type="evidence" value="ECO:0007669"/>
    <property type="project" value="InterPro"/>
</dbReference>
<dbReference type="InterPro" id="IPR027414">
    <property type="entry name" value="GH95_N_dom"/>
</dbReference>
<dbReference type="Pfam" id="PF22124">
    <property type="entry name" value="Glyco_hydro_95_cat"/>
    <property type="match status" value="1"/>
</dbReference>